<dbReference type="Pfam" id="PF01370">
    <property type="entry name" value="Epimerase"/>
    <property type="match status" value="1"/>
</dbReference>
<gene>
    <name evidence="4" type="ORF">J2Z22_000232</name>
</gene>
<organism evidence="4 5">
    <name type="scientific">Paenibacillus forsythiae</name>
    <dbReference type="NCBI Taxonomy" id="365616"/>
    <lineage>
        <taxon>Bacteria</taxon>
        <taxon>Bacillati</taxon>
        <taxon>Bacillota</taxon>
        <taxon>Bacilli</taxon>
        <taxon>Bacillales</taxon>
        <taxon>Paenibacillaceae</taxon>
        <taxon>Paenibacillus</taxon>
    </lineage>
</organism>
<dbReference type="SMART" id="SM00065">
    <property type="entry name" value="GAF"/>
    <property type="match status" value="1"/>
</dbReference>
<proteinExistence type="inferred from homology"/>
<feature type="transmembrane region" description="Helical" evidence="2">
    <location>
        <begin position="406"/>
        <end position="424"/>
    </location>
</feature>
<feature type="domain" description="GAF" evidence="3">
    <location>
        <begin position="487"/>
        <end position="620"/>
    </location>
</feature>
<dbReference type="EMBL" id="JAUSUY010000001">
    <property type="protein sequence ID" value="MDT3424720.1"/>
    <property type="molecule type" value="Genomic_DNA"/>
</dbReference>
<evidence type="ECO:0000313" key="4">
    <source>
        <dbReference type="EMBL" id="MDT3424720.1"/>
    </source>
</evidence>
<evidence type="ECO:0000256" key="1">
    <source>
        <dbReference type="ARBA" id="ARBA00007637"/>
    </source>
</evidence>
<dbReference type="InterPro" id="IPR001509">
    <property type="entry name" value="Epimerase_deHydtase"/>
</dbReference>
<name>A0ABU3H1M0_9BACL</name>
<dbReference type="Gene3D" id="3.40.50.720">
    <property type="entry name" value="NAD(P)-binding Rossmann-like Domain"/>
    <property type="match status" value="1"/>
</dbReference>
<evidence type="ECO:0000256" key="2">
    <source>
        <dbReference type="SAM" id="Phobius"/>
    </source>
</evidence>
<dbReference type="SUPFAM" id="SSF55781">
    <property type="entry name" value="GAF domain-like"/>
    <property type="match status" value="1"/>
</dbReference>
<dbReference type="SUPFAM" id="SSF51735">
    <property type="entry name" value="NAD(P)-binding Rossmann-fold domains"/>
    <property type="match status" value="1"/>
</dbReference>
<keyword evidence="5" id="KW-1185">Reference proteome</keyword>
<protein>
    <submittedName>
        <fullName evidence="4">Nucleoside-diphosphate-sugar epimerase</fullName>
    </submittedName>
</protein>
<dbReference type="InterPro" id="IPR036291">
    <property type="entry name" value="NAD(P)-bd_dom_sf"/>
</dbReference>
<dbReference type="Proteomes" id="UP001248709">
    <property type="component" value="Unassembled WGS sequence"/>
</dbReference>
<dbReference type="PANTHER" id="PTHR43000">
    <property type="entry name" value="DTDP-D-GLUCOSE 4,6-DEHYDRATASE-RELATED"/>
    <property type="match status" value="1"/>
</dbReference>
<dbReference type="Gene3D" id="3.30.450.40">
    <property type="match status" value="1"/>
</dbReference>
<comment type="caution">
    <text evidence="4">The sequence shown here is derived from an EMBL/GenBank/DDBJ whole genome shotgun (WGS) entry which is preliminary data.</text>
</comment>
<dbReference type="Gene3D" id="3.90.25.10">
    <property type="entry name" value="UDP-galactose 4-epimerase, domain 1"/>
    <property type="match status" value="1"/>
</dbReference>
<keyword evidence="2" id="KW-1133">Transmembrane helix</keyword>
<dbReference type="Pfam" id="PF01590">
    <property type="entry name" value="GAF"/>
    <property type="match status" value="1"/>
</dbReference>
<evidence type="ECO:0000259" key="3">
    <source>
        <dbReference type="SMART" id="SM00065"/>
    </source>
</evidence>
<comment type="similarity">
    <text evidence="1">Belongs to the NAD(P)-dependent epimerase/dehydratase family.</text>
</comment>
<reference evidence="4 5" key="1">
    <citation type="submission" date="2023-07" db="EMBL/GenBank/DDBJ databases">
        <title>Genomic Encyclopedia of Type Strains, Phase IV (KMG-IV): sequencing the most valuable type-strain genomes for metagenomic binning, comparative biology and taxonomic classification.</title>
        <authorList>
            <person name="Goeker M."/>
        </authorList>
    </citation>
    <scope>NUCLEOTIDE SEQUENCE [LARGE SCALE GENOMIC DNA]</scope>
    <source>
        <strain evidence="4 5">T98</strain>
    </source>
</reference>
<dbReference type="InterPro" id="IPR029016">
    <property type="entry name" value="GAF-like_dom_sf"/>
</dbReference>
<keyword evidence="2" id="KW-0472">Membrane</keyword>
<dbReference type="RefSeq" id="WP_312000644.1">
    <property type="nucleotide sequence ID" value="NZ_JAUSUY010000001.1"/>
</dbReference>
<evidence type="ECO:0000313" key="5">
    <source>
        <dbReference type="Proteomes" id="UP001248709"/>
    </source>
</evidence>
<sequence length="728" mass="80852">MKVLVTGGYGFIGSHVSDRFHKEGYDVYIIDDLSSGSKPNIQFAHKGYILSIHDPKCEEVFRSNRFDAVIHLAAQIDAAASMESPLQDTESNVLGLSNMLTMASRHGVEKFIFASSAAVYGSNEDVPILETAPLAPSSLYGINKMIGETYCAKWKELYGLDTVCFRLSNVYGPRQGNKGKGGVVSIFMNQLMQGQGLTVYGDGNQTRDFIYVEDVADAIFRASYSPIGGVYNLSAGREISINGLIDELQIVQGGAAGITYSSPREGEVRYSALDNSRIMHALDWAPKYSLREGLHRTFSWKAEKKDEKSGRTPGPRTSSPLRKKLNRLLPYAENLIAFAALSLIDSPLESTAYTGLDLKLIYIIVMGILYGSRQSMLAVMLSVILFVQEKLDNGRDLLSLLYDTTLFFQMALYLFVGLVVGYSVEHRIHKLNRAERKLVQADEKYTFLYEVYEDTRSVKDQLQQQIRTTEDSFGKINAVTRELESLEPERIFLEAVGVVEKIMRTDQVSIYTVNKSKQYLRLAAHSSGASLASARSLKVDEHPHILSLLQGQRLYVNKELLPGLPLLAAPVISSGEVVAVVAVHTVEFSRFTQYYQNLFKTVVDLISSSLSRAHAYIEASGGRRYIDGGDGRILRTEAFRSILASKQAASERFGVDYVLLSTGIRNASADLAERIHTSLRETDYLGLGEDGELLILLSNSNQKDAQFVMDRLAEKGVRLHEGVESFYV</sequence>
<dbReference type="InterPro" id="IPR003018">
    <property type="entry name" value="GAF"/>
</dbReference>
<keyword evidence="2" id="KW-0812">Transmembrane</keyword>
<feature type="transmembrane region" description="Helical" evidence="2">
    <location>
        <begin position="360"/>
        <end position="386"/>
    </location>
</feature>
<accession>A0ABU3H1M0</accession>